<name>D7CBF7_STRBB</name>
<organism evidence="2 3">
    <name type="scientific">Streptomyces bingchenggensis (strain BCW-1)</name>
    <dbReference type="NCBI Taxonomy" id="749414"/>
    <lineage>
        <taxon>Bacteria</taxon>
        <taxon>Bacillati</taxon>
        <taxon>Actinomycetota</taxon>
        <taxon>Actinomycetes</taxon>
        <taxon>Kitasatosporales</taxon>
        <taxon>Streptomycetaceae</taxon>
        <taxon>Streptomyces</taxon>
    </lineage>
</organism>
<dbReference type="SUPFAM" id="SSF54593">
    <property type="entry name" value="Glyoxalase/Bleomycin resistance protein/Dihydroxybiphenyl dioxygenase"/>
    <property type="match status" value="1"/>
</dbReference>
<dbReference type="Gene3D" id="3.10.180.10">
    <property type="entry name" value="2,3-Dihydroxybiphenyl 1,2-Dioxygenase, domain 1"/>
    <property type="match status" value="1"/>
</dbReference>
<dbReference type="PROSITE" id="PS51819">
    <property type="entry name" value="VOC"/>
    <property type="match status" value="1"/>
</dbReference>
<dbReference type="KEGG" id="sbh:SBI_09716"/>
<protein>
    <recommendedName>
        <fullName evidence="1">VOC domain-containing protein</fullName>
    </recommendedName>
</protein>
<accession>D7CBF7</accession>
<feature type="domain" description="VOC" evidence="1">
    <location>
        <begin position="21"/>
        <end position="135"/>
    </location>
</feature>
<dbReference type="PANTHER" id="PTHR35908:SF1">
    <property type="entry name" value="CONSERVED PROTEIN"/>
    <property type="match status" value="1"/>
</dbReference>
<gene>
    <name evidence="2" type="ordered locus">SBI_09716</name>
</gene>
<dbReference type="HOGENOM" id="CLU_108054_0_1_11"/>
<dbReference type="STRING" id="749414.SBI_09716"/>
<dbReference type="PANTHER" id="PTHR35908">
    <property type="entry name" value="HYPOTHETICAL FUSION PROTEIN"/>
    <property type="match status" value="1"/>
</dbReference>
<dbReference type="EMBL" id="CP002047">
    <property type="protein sequence ID" value="ADI12834.1"/>
    <property type="molecule type" value="Genomic_DNA"/>
</dbReference>
<reference evidence="2 3" key="1">
    <citation type="journal article" date="2010" name="J. Bacteriol.">
        <title>Genome sequence of the milbemycin-producing bacterium Streptomyces bingchenggensis.</title>
        <authorList>
            <person name="Wang X.J."/>
            <person name="Yan Y.J."/>
            <person name="Zhang B."/>
            <person name="An J."/>
            <person name="Wang J.J."/>
            <person name="Tian J."/>
            <person name="Jiang L."/>
            <person name="Chen Y.H."/>
            <person name="Huang S.X."/>
            <person name="Yin M."/>
            <person name="Zhang J."/>
            <person name="Gao A.L."/>
            <person name="Liu C.X."/>
            <person name="Zhu Z.X."/>
            <person name="Xiang W.S."/>
        </authorList>
    </citation>
    <scope>NUCLEOTIDE SEQUENCE [LARGE SCALE GENOMIC DNA]</scope>
    <source>
        <strain evidence="2 3">BCW-1</strain>
    </source>
</reference>
<dbReference type="InterPro" id="IPR029068">
    <property type="entry name" value="Glyas_Bleomycin-R_OHBP_Dase"/>
</dbReference>
<sequence>MAIFRWRAERRSEMIAHMASTVTNIAIDCANAYQLARFWSDVTGHPLDPEDEPGDDETEIMLPGGPALHFNEVPEPKSAKNRLHLCLRPDTSRDAEVQRLLKLGASLVADHRKPDGWGWVVLADPEGNEFCVLLTESERSALSS</sequence>
<evidence type="ECO:0000313" key="3">
    <source>
        <dbReference type="Proteomes" id="UP000000377"/>
    </source>
</evidence>
<dbReference type="InterPro" id="IPR041581">
    <property type="entry name" value="Glyoxalase_6"/>
</dbReference>
<dbReference type="InterPro" id="IPR037523">
    <property type="entry name" value="VOC_core"/>
</dbReference>
<dbReference type="CDD" id="cd06587">
    <property type="entry name" value="VOC"/>
    <property type="match status" value="1"/>
</dbReference>
<dbReference type="PATRIC" id="fig|749414.3.peg.10000"/>
<evidence type="ECO:0000313" key="2">
    <source>
        <dbReference type="EMBL" id="ADI12834.1"/>
    </source>
</evidence>
<dbReference type="Pfam" id="PF18029">
    <property type="entry name" value="Glyoxalase_6"/>
    <property type="match status" value="1"/>
</dbReference>
<proteinExistence type="predicted"/>
<keyword evidence="3" id="KW-1185">Reference proteome</keyword>
<dbReference type="eggNOG" id="COG0346">
    <property type="taxonomic scope" value="Bacteria"/>
</dbReference>
<dbReference type="AlphaFoldDB" id="D7CBF7"/>
<dbReference type="Proteomes" id="UP000000377">
    <property type="component" value="Chromosome"/>
</dbReference>
<evidence type="ECO:0000259" key="1">
    <source>
        <dbReference type="PROSITE" id="PS51819"/>
    </source>
</evidence>